<proteinExistence type="predicted"/>
<gene>
    <name evidence="8" type="ORF">AAFC00_001174</name>
</gene>
<feature type="transmembrane region" description="Helical" evidence="6">
    <location>
        <begin position="374"/>
        <end position="396"/>
    </location>
</feature>
<dbReference type="Gene3D" id="1.20.1250.20">
    <property type="entry name" value="MFS general substrate transporter like domains"/>
    <property type="match status" value="1"/>
</dbReference>
<evidence type="ECO:0000256" key="4">
    <source>
        <dbReference type="ARBA" id="ARBA00023136"/>
    </source>
</evidence>
<dbReference type="PANTHER" id="PTHR42718">
    <property type="entry name" value="MAJOR FACILITATOR SUPERFAMILY MULTIDRUG TRANSPORTER MFSC"/>
    <property type="match status" value="1"/>
</dbReference>
<feature type="transmembrane region" description="Helical" evidence="6">
    <location>
        <begin position="266"/>
        <end position="286"/>
    </location>
</feature>
<dbReference type="PANTHER" id="PTHR42718:SF27">
    <property type="entry name" value="TRANSPORTER, PUTATIVE-RELATED"/>
    <property type="match status" value="1"/>
</dbReference>
<evidence type="ECO:0000313" key="9">
    <source>
        <dbReference type="Proteomes" id="UP001562354"/>
    </source>
</evidence>
<dbReference type="Pfam" id="PF07690">
    <property type="entry name" value="MFS_1"/>
    <property type="match status" value="1"/>
</dbReference>
<feature type="transmembrane region" description="Helical" evidence="6">
    <location>
        <begin position="156"/>
        <end position="176"/>
    </location>
</feature>
<organism evidence="8 9">
    <name type="scientific">Neodothiora populina</name>
    <dbReference type="NCBI Taxonomy" id="2781224"/>
    <lineage>
        <taxon>Eukaryota</taxon>
        <taxon>Fungi</taxon>
        <taxon>Dikarya</taxon>
        <taxon>Ascomycota</taxon>
        <taxon>Pezizomycotina</taxon>
        <taxon>Dothideomycetes</taxon>
        <taxon>Dothideomycetidae</taxon>
        <taxon>Dothideales</taxon>
        <taxon>Dothioraceae</taxon>
        <taxon>Neodothiora</taxon>
    </lineage>
</organism>
<evidence type="ECO:0000256" key="5">
    <source>
        <dbReference type="SAM" id="MobiDB-lite"/>
    </source>
</evidence>
<accession>A0ABR3PN06</accession>
<dbReference type="EMBL" id="JBFMKM010000003">
    <property type="protein sequence ID" value="KAL1310951.1"/>
    <property type="molecule type" value="Genomic_DNA"/>
</dbReference>
<keyword evidence="9" id="KW-1185">Reference proteome</keyword>
<feature type="transmembrane region" description="Helical" evidence="6">
    <location>
        <begin position="513"/>
        <end position="533"/>
    </location>
</feature>
<feature type="transmembrane region" description="Helical" evidence="6">
    <location>
        <begin position="403"/>
        <end position="422"/>
    </location>
</feature>
<dbReference type="RefSeq" id="XP_069203800.1">
    <property type="nucleotide sequence ID" value="XM_069340334.1"/>
</dbReference>
<evidence type="ECO:0000259" key="7">
    <source>
        <dbReference type="PROSITE" id="PS50850"/>
    </source>
</evidence>
<sequence>MSRTSIELHSMPTKVDSAPKSVGSLTSLAPIDRESQARDGDDEQGAAAEASLPAPVTSKSGTLIIILSTTLVTGIGSMLNGMVTVSLPQLTIDLEIPGALQLWPSSIQALTCGCTLLLSGSLADTLGSRLMYLTGCVLQAGFVLGCGLSKTATDLILFRALSGVSLSFCLPSAVSIITGSFSGSRRNVAFATMGGGQPVGFAIGLTLGGVLTETIGWRVGFYIAAAINAVIFAIGFFGLPKNTTRPDGLALTWHQKWERVAHEIDWVGAIIASTSLAMLSYVFASITGSTSNIREPSSIALLSTAFALIPCFIVWVGRQERLGRPAIIPNSLWRTRTFTTICLAVFMTWGAFNAQETITTFFFQHAQHLTPIQASIRFLPAPVTGVAANVLIGLLVSRVRADVLVAGACFIACFSAVPLITASPGSSYWSSAFIANILLPIAPDSLFTISNLVITSSFPPKTQGLAGGVFNTISQIGKSVGLALVAVIASSVTRKSDYADKKDAEALMVGYRAAYWYCFASSVVTLLLVSWGLRRIGKVGHKRD</sequence>
<evidence type="ECO:0000256" key="2">
    <source>
        <dbReference type="ARBA" id="ARBA00022692"/>
    </source>
</evidence>
<dbReference type="InterPro" id="IPR036259">
    <property type="entry name" value="MFS_trans_sf"/>
</dbReference>
<dbReference type="Proteomes" id="UP001562354">
    <property type="component" value="Unassembled WGS sequence"/>
</dbReference>
<feature type="transmembrane region" description="Helical" evidence="6">
    <location>
        <begin position="298"/>
        <end position="316"/>
    </location>
</feature>
<dbReference type="SUPFAM" id="SSF103473">
    <property type="entry name" value="MFS general substrate transporter"/>
    <property type="match status" value="1"/>
</dbReference>
<protein>
    <recommendedName>
        <fullName evidence="7">Major facilitator superfamily (MFS) profile domain-containing protein</fullName>
    </recommendedName>
</protein>
<keyword evidence="2 6" id="KW-0812">Transmembrane</keyword>
<dbReference type="GeneID" id="95974877"/>
<feature type="region of interest" description="Disordered" evidence="5">
    <location>
        <begin position="1"/>
        <end position="52"/>
    </location>
</feature>
<name>A0ABR3PN06_9PEZI</name>
<comment type="subcellular location">
    <subcellularLocation>
        <location evidence="1">Membrane</location>
        <topology evidence="1">Multi-pass membrane protein</topology>
    </subcellularLocation>
</comment>
<keyword evidence="4 6" id="KW-0472">Membrane</keyword>
<feature type="transmembrane region" description="Helical" evidence="6">
    <location>
        <begin position="337"/>
        <end position="354"/>
    </location>
</feature>
<evidence type="ECO:0000313" key="8">
    <source>
        <dbReference type="EMBL" id="KAL1310951.1"/>
    </source>
</evidence>
<feature type="domain" description="Major facilitator superfamily (MFS) profile" evidence="7">
    <location>
        <begin position="62"/>
        <end position="538"/>
    </location>
</feature>
<dbReference type="InterPro" id="IPR020846">
    <property type="entry name" value="MFS_dom"/>
</dbReference>
<feature type="transmembrane region" description="Helical" evidence="6">
    <location>
        <begin position="428"/>
        <end position="454"/>
    </location>
</feature>
<keyword evidence="3 6" id="KW-1133">Transmembrane helix</keyword>
<comment type="caution">
    <text evidence="8">The sequence shown here is derived from an EMBL/GenBank/DDBJ whole genome shotgun (WGS) entry which is preliminary data.</text>
</comment>
<feature type="transmembrane region" description="Helical" evidence="6">
    <location>
        <begin position="63"/>
        <end position="83"/>
    </location>
</feature>
<dbReference type="InterPro" id="IPR011701">
    <property type="entry name" value="MFS"/>
</dbReference>
<evidence type="ECO:0000256" key="3">
    <source>
        <dbReference type="ARBA" id="ARBA00022989"/>
    </source>
</evidence>
<dbReference type="PROSITE" id="PS50850">
    <property type="entry name" value="MFS"/>
    <property type="match status" value="1"/>
</dbReference>
<dbReference type="Gene3D" id="1.20.1720.10">
    <property type="entry name" value="Multidrug resistance protein D"/>
    <property type="match status" value="1"/>
</dbReference>
<evidence type="ECO:0000256" key="1">
    <source>
        <dbReference type="ARBA" id="ARBA00004141"/>
    </source>
</evidence>
<feature type="transmembrane region" description="Helical" evidence="6">
    <location>
        <begin position="219"/>
        <end position="239"/>
    </location>
</feature>
<feature type="transmembrane region" description="Helical" evidence="6">
    <location>
        <begin position="130"/>
        <end position="150"/>
    </location>
</feature>
<reference evidence="8 9" key="1">
    <citation type="submission" date="2024-07" db="EMBL/GenBank/DDBJ databases">
        <title>Draft sequence of the Neodothiora populina.</title>
        <authorList>
            <person name="Drown D.D."/>
            <person name="Schuette U.S."/>
            <person name="Buechlein A.B."/>
            <person name="Rusch D.R."/>
            <person name="Winton L.W."/>
            <person name="Adams G.A."/>
        </authorList>
    </citation>
    <scope>NUCLEOTIDE SEQUENCE [LARGE SCALE GENOMIC DNA]</scope>
    <source>
        <strain evidence="8 9">CPC 39397</strain>
    </source>
</reference>
<feature type="transmembrane region" description="Helical" evidence="6">
    <location>
        <begin position="475"/>
        <end position="493"/>
    </location>
</feature>
<evidence type="ECO:0000256" key="6">
    <source>
        <dbReference type="SAM" id="Phobius"/>
    </source>
</evidence>